<sequence>MTIIQLIELLREFRDENKRYEEEYAKEGLQIMKVYCRGRREAFETAIRFLIGYKGGD</sequence>
<keyword evidence="1" id="KW-0175">Coiled coil</keyword>
<dbReference type="EMBL" id="MT141943">
    <property type="protein sequence ID" value="QJA72331.1"/>
    <property type="molecule type" value="Genomic_DNA"/>
</dbReference>
<protein>
    <submittedName>
        <fullName evidence="2">Uncharacterized protein</fullName>
    </submittedName>
</protein>
<proteinExistence type="predicted"/>
<organism evidence="2">
    <name type="scientific">viral metagenome</name>
    <dbReference type="NCBI Taxonomy" id="1070528"/>
    <lineage>
        <taxon>unclassified sequences</taxon>
        <taxon>metagenomes</taxon>
        <taxon>organismal metagenomes</taxon>
    </lineage>
</organism>
<evidence type="ECO:0000313" key="3">
    <source>
        <dbReference type="EMBL" id="QJA72331.1"/>
    </source>
</evidence>
<reference evidence="2" key="1">
    <citation type="submission" date="2020-03" db="EMBL/GenBank/DDBJ databases">
        <title>The deep terrestrial virosphere.</title>
        <authorList>
            <person name="Holmfeldt K."/>
            <person name="Nilsson E."/>
            <person name="Simone D."/>
            <person name="Lopez-Fernandez M."/>
            <person name="Wu X."/>
            <person name="de Brujin I."/>
            <person name="Lundin D."/>
            <person name="Andersson A."/>
            <person name="Bertilsson S."/>
            <person name="Dopson M."/>
        </authorList>
    </citation>
    <scope>NUCLEOTIDE SEQUENCE</scope>
    <source>
        <strain evidence="3">MM415A02797</strain>
        <strain evidence="2">MM415B01983</strain>
    </source>
</reference>
<accession>A0A6M3IED5</accession>
<gene>
    <name evidence="3" type="ORF">MM415A02797_0004</name>
    <name evidence="2" type="ORF">MM415B01983_0011</name>
</gene>
<dbReference type="AlphaFoldDB" id="A0A6M3IED5"/>
<evidence type="ECO:0000256" key="1">
    <source>
        <dbReference type="SAM" id="Coils"/>
    </source>
</evidence>
<feature type="coiled-coil region" evidence="1">
    <location>
        <begin position="3"/>
        <end position="30"/>
    </location>
</feature>
<name>A0A6M3IED5_9ZZZZ</name>
<evidence type="ECO:0000313" key="2">
    <source>
        <dbReference type="EMBL" id="QJA55830.1"/>
    </source>
</evidence>
<dbReference type="EMBL" id="MT141184">
    <property type="protein sequence ID" value="QJA55830.1"/>
    <property type="molecule type" value="Genomic_DNA"/>
</dbReference>